<dbReference type="Proteomes" id="UP001430954">
    <property type="component" value="Unassembled WGS sequence"/>
</dbReference>
<evidence type="ECO:0000256" key="3">
    <source>
        <dbReference type="ARBA" id="ARBA00023139"/>
    </source>
</evidence>
<dbReference type="InterPro" id="IPR053196">
    <property type="entry name" value="Lipoprotein_YbaY-like"/>
</dbReference>
<dbReference type="SUPFAM" id="SSF141488">
    <property type="entry name" value="YdhA-like"/>
    <property type="match status" value="1"/>
</dbReference>
<dbReference type="Pfam" id="PF09864">
    <property type="entry name" value="MliC"/>
    <property type="match status" value="1"/>
</dbReference>
<feature type="signal peptide" evidence="6">
    <location>
        <begin position="1"/>
        <end position="22"/>
    </location>
</feature>
<evidence type="ECO:0000256" key="4">
    <source>
        <dbReference type="ARBA" id="ARBA00023288"/>
    </source>
</evidence>
<dbReference type="InterPro" id="IPR039366">
    <property type="entry name" value="Pilotin"/>
</dbReference>
<organism evidence="8 9">
    <name type="scientific">Novilysobacter selenitireducens</name>
    <dbReference type="NCBI Taxonomy" id="2872639"/>
    <lineage>
        <taxon>Bacteria</taxon>
        <taxon>Pseudomonadati</taxon>
        <taxon>Pseudomonadota</taxon>
        <taxon>Gammaproteobacteria</taxon>
        <taxon>Lysobacterales</taxon>
        <taxon>Lysobacteraceae</taxon>
        <taxon>Novilysobacter</taxon>
    </lineage>
</organism>
<evidence type="ECO:0000313" key="9">
    <source>
        <dbReference type="Proteomes" id="UP001430954"/>
    </source>
</evidence>
<dbReference type="InterPro" id="IPR018660">
    <property type="entry name" value="MliC"/>
</dbReference>
<evidence type="ECO:0000259" key="7">
    <source>
        <dbReference type="Pfam" id="PF09864"/>
    </source>
</evidence>
<feature type="chain" id="PRO_5045051509" evidence="6">
    <location>
        <begin position="23"/>
        <end position="352"/>
    </location>
</feature>
<keyword evidence="2" id="KW-0472">Membrane</keyword>
<keyword evidence="1 6" id="KW-0732">Signal</keyword>
<sequence>MPRLPFASPIGMALLAAATALALPACQSRDRGVSAPGPDDMPYGEAPATKGSIVGTATYRERIRVPGARLHVQLIDNQLADTQAAVIAETRIDNASGPPYRFTLPFDPAKVRDGGRYGLHASLYDGDGRLWFVTNTRTPVTPGQEIAVQLAMVRAAADASASAAPVGDRAVVHWQCGDLRVASRFDLPPAAVQLWWSGRNATLPQAMAASGARYAEAGNEFWTKGDIARFTLAGNEPRECTRSDVASPWYEAAQRGVAFRAVGNEPGWWLEVGSGATPTIRAELDYGERSVEARSRATDEGFAGEAADGSAVALSIRREPCSDGMSGEAFEAAAELRVGDRTYRGCGAYLQE</sequence>
<feature type="domain" description="C-type lysozyme inhibitor" evidence="7">
    <location>
        <begin position="174"/>
        <end position="237"/>
    </location>
</feature>
<keyword evidence="4 8" id="KW-0449">Lipoprotein</keyword>
<evidence type="ECO:0000256" key="6">
    <source>
        <dbReference type="SAM" id="SignalP"/>
    </source>
</evidence>
<keyword evidence="9" id="KW-1185">Reference proteome</keyword>
<name>A0ABS7T7S2_9GAMM</name>
<dbReference type="InterPro" id="IPR036328">
    <property type="entry name" value="MliC_sf"/>
</dbReference>
<dbReference type="RefSeq" id="WP_223676362.1">
    <property type="nucleotide sequence ID" value="NZ_JAINZW010000004.1"/>
</dbReference>
<comment type="caution">
    <text evidence="8">The sequence shown here is derived from an EMBL/GenBank/DDBJ whole genome shotgun (WGS) entry which is preliminary data.</text>
</comment>
<evidence type="ECO:0000313" key="8">
    <source>
        <dbReference type="EMBL" id="MBZ4039922.1"/>
    </source>
</evidence>
<reference evidence="8 9" key="1">
    <citation type="submission" date="2021-09" db="EMBL/GenBank/DDBJ databases">
        <title>Lysobacter sp. 13A isolated from the river sediment.</title>
        <authorList>
            <person name="Liu H."/>
            <person name="Li S."/>
            <person name="Mao S."/>
        </authorList>
    </citation>
    <scope>NUCLEOTIDE SEQUENCE [LARGE SCALE GENOMIC DNA]</scope>
    <source>
        <strain evidence="8 9">13A</strain>
    </source>
</reference>
<gene>
    <name evidence="8" type="ORF">K6753_10305</name>
</gene>
<proteinExistence type="predicted"/>
<dbReference type="Gene3D" id="2.40.128.200">
    <property type="match status" value="1"/>
</dbReference>
<dbReference type="Pfam" id="PF09619">
    <property type="entry name" value="YscW"/>
    <property type="match status" value="1"/>
</dbReference>
<evidence type="ECO:0000256" key="1">
    <source>
        <dbReference type="ARBA" id="ARBA00022729"/>
    </source>
</evidence>
<evidence type="ECO:0000256" key="5">
    <source>
        <dbReference type="SAM" id="MobiDB-lite"/>
    </source>
</evidence>
<dbReference type="EMBL" id="JAINZW010000004">
    <property type="protein sequence ID" value="MBZ4039922.1"/>
    <property type="molecule type" value="Genomic_DNA"/>
</dbReference>
<dbReference type="PANTHER" id="PTHR38013:SF1">
    <property type="entry name" value="GLYCOPROTEIN_POLYSACCHARIDE METABOLISM"/>
    <property type="match status" value="1"/>
</dbReference>
<dbReference type="PANTHER" id="PTHR38013">
    <property type="entry name" value="GLYCOPROTEIN/POLYSACCHARIDE METABOLISM"/>
    <property type="match status" value="1"/>
</dbReference>
<feature type="region of interest" description="Disordered" evidence="5">
    <location>
        <begin position="29"/>
        <end position="48"/>
    </location>
</feature>
<keyword evidence="3" id="KW-0564">Palmitate</keyword>
<accession>A0ABS7T7S2</accession>
<protein>
    <submittedName>
        <fullName evidence="8">YbaY family lipoprotein</fullName>
    </submittedName>
</protein>
<evidence type="ECO:0000256" key="2">
    <source>
        <dbReference type="ARBA" id="ARBA00023136"/>
    </source>
</evidence>